<keyword evidence="1" id="KW-0732">Signal</keyword>
<sequence>MMMMLVACAIARVVCHFWRTRRVLVLAGRGCGGLLQMGRFLKRRTHFAGIRATRFTPRCLVDVVELGDSGPVAVVLVAVFPPHALAHADLGVDESVRRRHGVVSTVVSVHGLLPIRLVAVVWSFRLLRLEEVVAAMVARASLPDAATVADSSRLSSCGRVNSALPAEAAGRRDVARTRCAVPV</sequence>
<feature type="signal peptide" evidence="1">
    <location>
        <begin position="1"/>
        <end position="15"/>
    </location>
</feature>
<dbReference type="EMBL" id="GIFC01013223">
    <property type="protein sequence ID" value="MXU95306.1"/>
    <property type="molecule type" value="Transcribed_RNA"/>
</dbReference>
<evidence type="ECO:0000313" key="2">
    <source>
        <dbReference type="EMBL" id="MXU95306.1"/>
    </source>
</evidence>
<organism evidence="2">
    <name type="scientific">Ixodes ricinus</name>
    <name type="common">Common tick</name>
    <name type="synonym">Acarus ricinus</name>
    <dbReference type="NCBI Taxonomy" id="34613"/>
    <lineage>
        <taxon>Eukaryota</taxon>
        <taxon>Metazoa</taxon>
        <taxon>Ecdysozoa</taxon>
        <taxon>Arthropoda</taxon>
        <taxon>Chelicerata</taxon>
        <taxon>Arachnida</taxon>
        <taxon>Acari</taxon>
        <taxon>Parasitiformes</taxon>
        <taxon>Ixodida</taxon>
        <taxon>Ixodoidea</taxon>
        <taxon>Ixodidae</taxon>
        <taxon>Ixodinae</taxon>
        <taxon>Ixodes</taxon>
    </lineage>
</organism>
<protein>
    <submittedName>
        <fullName evidence="2">Putative secreted protein</fullName>
    </submittedName>
</protein>
<dbReference type="AlphaFoldDB" id="A0A6B0V0F9"/>
<proteinExistence type="predicted"/>
<evidence type="ECO:0000256" key="1">
    <source>
        <dbReference type="SAM" id="SignalP"/>
    </source>
</evidence>
<accession>A0A6B0V0F9</accession>
<reference evidence="2" key="1">
    <citation type="submission" date="2019-12" db="EMBL/GenBank/DDBJ databases">
        <title>An insight into the sialome of adult female Ixodes ricinus ticks feeding for 6 days.</title>
        <authorList>
            <person name="Perner J."/>
            <person name="Ribeiro J.M.C."/>
        </authorList>
    </citation>
    <scope>NUCLEOTIDE SEQUENCE</scope>
    <source>
        <strain evidence="2">Semi-engorged</strain>
        <tissue evidence="2">Salivary glands</tissue>
    </source>
</reference>
<feature type="chain" id="PRO_5025453555" evidence="1">
    <location>
        <begin position="16"/>
        <end position="183"/>
    </location>
</feature>
<name>A0A6B0V0F9_IXORI</name>